<dbReference type="InterPro" id="IPR050768">
    <property type="entry name" value="UPF0353/GerABKA_families"/>
</dbReference>
<dbReference type="KEGG" id="acae:HYG86_08090"/>
<name>A0A7G9W7T6_ALKCA</name>
<keyword evidence="3" id="KW-1133">Transmembrane helix</keyword>
<feature type="transmembrane region" description="Helical" evidence="3">
    <location>
        <begin position="422"/>
        <end position="442"/>
    </location>
</feature>
<evidence type="ECO:0000256" key="3">
    <source>
        <dbReference type="SAM" id="Phobius"/>
    </source>
</evidence>
<organism evidence="4 5">
    <name type="scientific">Alkalicella caledoniensis</name>
    <dbReference type="NCBI Taxonomy" id="2731377"/>
    <lineage>
        <taxon>Bacteria</taxon>
        <taxon>Bacillati</taxon>
        <taxon>Bacillota</taxon>
        <taxon>Clostridia</taxon>
        <taxon>Eubacteriales</taxon>
        <taxon>Proteinivoracaceae</taxon>
        <taxon>Alkalicella</taxon>
    </lineage>
</organism>
<dbReference type="PIRSF" id="PIRSF005690">
    <property type="entry name" value="GerBA"/>
    <property type="match status" value="1"/>
</dbReference>
<dbReference type="PANTHER" id="PTHR22550">
    <property type="entry name" value="SPORE GERMINATION PROTEIN"/>
    <property type="match status" value="1"/>
</dbReference>
<comment type="similarity">
    <text evidence="1">Belongs to the GerABKA family.</text>
</comment>
<dbReference type="EMBL" id="CP058559">
    <property type="protein sequence ID" value="QNO14748.1"/>
    <property type="molecule type" value="Genomic_DNA"/>
</dbReference>
<gene>
    <name evidence="4" type="ORF">HYG86_08090</name>
</gene>
<evidence type="ECO:0000256" key="2">
    <source>
        <dbReference type="ARBA" id="ARBA00023136"/>
    </source>
</evidence>
<reference evidence="4 5" key="1">
    <citation type="submission" date="2020-07" db="EMBL/GenBank/DDBJ databases">
        <title>Alkalicella. sp. LB2 genome.</title>
        <authorList>
            <person name="Postec A."/>
            <person name="Quemeneur M."/>
        </authorList>
    </citation>
    <scope>NUCLEOTIDE SEQUENCE [LARGE SCALE GENOMIC DNA]</scope>
    <source>
        <strain evidence="4 5">LB2</strain>
    </source>
</reference>
<keyword evidence="5" id="KW-1185">Reference proteome</keyword>
<feature type="transmembrane region" description="Helical" evidence="3">
    <location>
        <begin position="329"/>
        <end position="351"/>
    </location>
</feature>
<accession>A0A7G9W7T6</accession>
<dbReference type="Pfam" id="PF03323">
    <property type="entry name" value="GerA"/>
    <property type="match status" value="1"/>
</dbReference>
<evidence type="ECO:0000313" key="5">
    <source>
        <dbReference type="Proteomes" id="UP000516160"/>
    </source>
</evidence>
<evidence type="ECO:0000313" key="4">
    <source>
        <dbReference type="EMBL" id="QNO14748.1"/>
    </source>
</evidence>
<proteinExistence type="inferred from homology"/>
<keyword evidence="2 3" id="KW-0472">Membrane</keyword>
<feature type="transmembrane region" description="Helical" evidence="3">
    <location>
        <begin position="454"/>
        <end position="480"/>
    </location>
</feature>
<protein>
    <submittedName>
        <fullName evidence="4">Spore germination protein</fullName>
    </submittedName>
</protein>
<dbReference type="InterPro" id="IPR004995">
    <property type="entry name" value="Spore_Ger"/>
</dbReference>
<dbReference type="GO" id="GO:0009847">
    <property type="term" value="P:spore germination"/>
    <property type="evidence" value="ECO:0007669"/>
    <property type="project" value="InterPro"/>
</dbReference>
<sequence length="543" mass="60179">MKPTMLNLIKRSLSKYLKTHKENKSSDSTMSEEEDTTVFTNNLDRNVTIIKSKLKDSDDVVYRDFQITATDPPLKGAIIFIDSLVDGRALESSVILPLTQGLMDAPLLGRTISKGSPQLLLESFLINSNFSYQSTIKDALNTIVSGNGILLLEGFPKAVQVSITKPPPKNSADPKSEKVIKGPQQGFVEDITVNIYALRKRIKSPNLAVKEIKLGRETDTHIKVVYLKNIADMSIVDELFKRLKRIDENGLFGAATIEDYISDSPVNLFNTTFTTERPDRVQAMLLEGRIALFVDGTPFVNIVPSIISDFFISTEDYNINYYFATFNRFLGYFGAFIVLFLPPVYIAVVTYHQEMIPTTLALTIAGTRAGVPFPAFVEALFMEIAFEALREAGTRLPTQVGQAVSIVGALIIGQAAVEAGLVSPAVVIVVATTAIFSFAMPYNNLVLSFRLSRFAIMILAAILGIYGIMTGALMILLTLISLRSFGVPFMTPFAPLTPTDMKDWVFRYPQWSIRNRSSQIVKENVKKKASNLKPMPPVKKEEE</sequence>
<dbReference type="Proteomes" id="UP000516160">
    <property type="component" value="Chromosome"/>
</dbReference>
<dbReference type="RefSeq" id="WP_213168699.1">
    <property type="nucleotide sequence ID" value="NZ_CP058559.1"/>
</dbReference>
<dbReference type="GO" id="GO:0016020">
    <property type="term" value="C:membrane"/>
    <property type="evidence" value="ECO:0007669"/>
    <property type="project" value="InterPro"/>
</dbReference>
<evidence type="ECO:0000256" key="1">
    <source>
        <dbReference type="ARBA" id="ARBA00005278"/>
    </source>
</evidence>
<dbReference type="PANTHER" id="PTHR22550:SF5">
    <property type="entry name" value="LEUCINE ZIPPER PROTEIN 4"/>
    <property type="match status" value="1"/>
</dbReference>
<keyword evidence="3" id="KW-0812">Transmembrane</keyword>
<dbReference type="AlphaFoldDB" id="A0A7G9W7T6"/>